<feature type="compositionally biased region" description="Polar residues" evidence="1">
    <location>
        <begin position="503"/>
        <end position="514"/>
    </location>
</feature>
<reference evidence="3" key="1">
    <citation type="journal article" date="2009" name="Nature">
        <title>Genome sequence and analysis of the Irish potato famine pathogen Phytophthora infestans.</title>
        <authorList>
            <consortium name="The Broad Institute Genome Sequencing Platform"/>
            <person name="Haas B.J."/>
            <person name="Kamoun S."/>
            <person name="Zody M.C."/>
            <person name="Jiang R.H."/>
            <person name="Handsaker R.E."/>
            <person name="Cano L.M."/>
            <person name="Grabherr M."/>
            <person name="Kodira C.D."/>
            <person name="Raffaele S."/>
            <person name="Torto-Alalibo T."/>
            <person name="Bozkurt T.O."/>
            <person name="Ah-Fong A.M."/>
            <person name="Alvarado L."/>
            <person name="Anderson V.L."/>
            <person name="Armstrong M.R."/>
            <person name="Avrova A."/>
            <person name="Baxter L."/>
            <person name="Beynon J."/>
            <person name="Boevink P.C."/>
            <person name="Bollmann S.R."/>
            <person name="Bos J.I."/>
            <person name="Bulone V."/>
            <person name="Cai G."/>
            <person name="Cakir C."/>
            <person name="Carrington J.C."/>
            <person name="Chawner M."/>
            <person name="Conti L."/>
            <person name="Costanzo S."/>
            <person name="Ewan R."/>
            <person name="Fahlgren N."/>
            <person name="Fischbach M.A."/>
            <person name="Fugelstad J."/>
            <person name="Gilroy E.M."/>
            <person name="Gnerre S."/>
            <person name="Green P.J."/>
            <person name="Grenville-Briggs L.J."/>
            <person name="Griffith J."/>
            <person name="Grunwald N.J."/>
            <person name="Horn K."/>
            <person name="Horner N.R."/>
            <person name="Hu C.H."/>
            <person name="Huitema E."/>
            <person name="Jeong D.H."/>
            <person name="Jones A.M."/>
            <person name="Jones J.D."/>
            <person name="Jones R.W."/>
            <person name="Karlsson E.K."/>
            <person name="Kunjeti S.G."/>
            <person name="Lamour K."/>
            <person name="Liu Z."/>
            <person name="Ma L."/>
            <person name="Maclean D."/>
            <person name="Chibucos M.C."/>
            <person name="McDonald H."/>
            <person name="McWalters J."/>
            <person name="Meijer H.J."/>
            <person name="Morgan W."/>
            <person name="Morris P.F."/>
            <person name="Munro C.A."/>
            <person name="O'Neill K."/>
            <person name="Ospina-Giraldo M."/>
            <person name="Pinzon A."/>
            <person name="Pritchard L."/>
            <person name="Ramsahoye B."/>
            <person name="Ren Q."/>
            <person name="Restrepo S."/>
            <person name="Roy S."/>
            <person name="Sadanandom A."/>
            <person name="Savidor A."/>
            <person name="Schornack S."/>
            <person name="Schwartz D.C."/>
            <person name="Schumann U.D."/>
            <person name="Schwessinger B."/>
            <person name="Seyer L."/>
            <person name="Sharpe T."/>
            <person name="Silvar C."/>
            <person name="Song J."/>
            <person name="Studholme D.J."/>
            <person name="Sykes S."/>
            <person name="Thines M."/>
            <person name="van de Vondervoort P.J."/>
            <person name="Phuntumart V."/>
            <person name="Wawra S."/>
            <person name="Weide R."/>
            <person name="Win J."/>
            <person name="Young C."/>
            <person name="Zhou S."/>
            <person name="Fry W."/>
            <person name="Meyers B.C."/>
            <person name="van West P."/>
            <person name="Ristaino J."/>
            <person name="Govers F."/>
            <person name="Birch P.R."/>
            <person name="Whisson S.C."/>
            <person name="Judelson H.S."/>
            <person name="Nusbaum C."/>
        </authorList>
    </citation>
    <scope>NUCLEOTIDE SEQUENCE [LARGE SCALE GENOMIC DNA]</scope>
    <source>
        <strain evidence="3">T30-4</strain>
    </source>
</reference>
<dbReference type="EMBL" id="DS028119">
    <property type="protein sequence ID" value="EEY61208.1"/>
    <property type="molecule type" value="Genomic_DNA"/>
</dbReference>
<dbReference type="RefSeq" id="XP_002908125.1">
    <property type="nucleotide sequence ID" value="XM_002908079.1"/>
</dbReference>
<dbReference type="Proteomes" id="UP000006643">
    <property type="component" value="Unassembled WGS sequence"/>
</dbReference>
<name>D0MTB1_PHYIT</name>
<gene>
    <name evidence="2" type="ORF">PITG_01459</name>
</gene>
<feature type="compositionally biased region" description="Basic and acidic residues" evidence="1">
    <location>
        <begin position="410"/>
        <end position="420"/>
    </location>
</feature>
<feature type="compositionally biased region" description="Acidic residues" evidence="1">
    <location>
        <begin position="421"/>
        <end position="434"/>
    </location>
</feature>
<feature type="region of interest" description="Disordered" evidence="1">
    <location>
        <begin position="118"/>
        <end position="150"/>
    </location>
</feature>
<keyword evidence="3" id="KW-1185">Reference proteome</keyword>
<feature type="compositionally biased region" description="Basic and acidic residues" evidence="1">
    <location>
        <begin position="1"/>
        <end position="15"/>
    </location>
</feature>
<sequence>MTHDAPPKRPADPGKPDAPLRSLSEQLNHRSAAPNAGILPAFNHGQDQGIQQGCRRPPSPRPPRQQGQAVGGDNVLRAQVDFYAELRDHLAVNEASSGLQAVDALALALIADDDSLPATLTEPDTTIKRPAPRNKAQSKRPAKKRRTTANSLKYSLELPDDVPAAIRRDVNRLIKEAAGRGKTSFRLAYPWSGQRAWCDPQEHPLLHLLHWRFWMKHRATFFICALYAPTGNSDARRKKKSVAVQARLRFIRANIEVFGYYSFLAQLEDKAHDNLMWYGGKAAAHSVAAKTQAAQVDLATLYKKNRALYDRTIARALDPFSIDEDGYSSVPELLEQTQALDITRKPHLRLSDVALGRIAMDVASRSPPNPAWVGNKTSGVWKRLLSDRSLREVQTNIVQQQLDGTYEALDDVKPYDVTERGDDDSDFEGEDDDSYSALPPSAPLPARPSLTVSGSDVDEEEEDKVDEADDAAEDAEDDEEEAEDREEAAGDEEEAEDGEITESKATSKSNSDASSVDRSHGSGVTSSKKSSGDGEAKKAPRPPRRPSNHRQHALGVVP</sequence>
<proteinExistence type="predicted"/>
<feature type="compositionally biased region" description="Basic residues" evidence="1">
    <location>
        <begin position="539"/>
        <end position="552"/>
    </location>
</feature>
<dbReference type="eggNOG" id="ENOG502R2TI">
    <property type="taxonomic scope" value="Eukaryota"/>
</dbReference>
<dbReference type="OMA" id="DPCRIDE"/>
<organism evidence="2 3">
    <name type="scientific">Phytophthora infestans (strain T30-4)</name>
    <name type="common">Potato late blight agent</name>
    <dbReference type="NCBI Taxonomy" id="403677"/>
    <lineage>
        <taxon>Eukaryota</taxon>
        <taxon>Sar</taxon>
        <taxon>Stramenopiles</taxon>
        <taxon>Oomycota</taxon>
        <taxon>Peronosporomycetes</taxon>
        <taxon>Peronosporales</taxon>
        <taxon>Peronosporaceae</taxon>
        <taxon>Phytophthora</taxon>
    </lineage>
</organism>
<dbReference type="VEuPathDB" id="FungiDB:PITG_01459"/>
<dbReference type="AlphaFoldDB" id="D0MTB1"/>
<dbReference type="KEGG" id="pif:PITG_01459"/>
<evidence type="ECO:0000256" key="1">
    <source>
        <dbReference type="SAM" id="MobiDB-lite"/>
    </source>
</evidence>
<evidence type="ECO:0000313" key="2">
    <source>
        <dbReference type="EMBL" id="EEY61208.1"/>
    </source>
</evidence>
<feature type="compositionally biased region" description="Acidic residues" evidence="1">
    <location>
        <begin position="456"/>
        <end position="500"/>
    </location>
</feature>
<evidence type="ECO:0000313" key="3">
    <source>
        <dbReference type="Proteomes" id="UP000006643"/>
    </source>
</evidence>
<dbReference type="OrthoDB" id="121571at2759"/>
<accession>D0MTB1</accession>
<protein>
    <submittedName>
        <fullName evidence="2">Uncharacterized protein</fullName>
    </submittedName>
</protein>
<feature type="region of interest" description="Disordered" evidence="1">
    <location>
        <begin position="1"/>
        <end position="73"/>
    </location>
</feature>
<dbReference type="InParanoid" id="D0MTB1"/>
<dbReference type="GeneID" id="9468822"/>
<dbReference type="HOGENOM" id="CLU_039128_0_0_1"/>
<feature type="compositionally biased region" description="Basic residues" evidence="1">
    <location>
        <begin position="130"/>
        <end position="147"/>
    </location>
</feature>
<feature type="region of interest" description="Disordered" evidence="1">
    <location>
        <begin position="409"/>
        <end position="558"/>
    </location>
</feature>